<dbReference type="AlphaFoldDB" id="A0A1M6NBT2"/>
<gene>
    <name evidence="1" type="ORF">SAMN02745163_02858</name>
</gene>
<protein>
    <submittedName>
        <fullName evidence="1">Uncharacterized protein</fullName>
    </submittedName>
</protein>
<evidence type="ECO:0000313" key="2">
    <source>
        <dbReference type="Proteomes" id="UP000184310"/>
    </source>
</evidence>
<reference evidence="1 2" key="1">
    <citation type="submission" date="2016-11" db="EMBL/GenBank/DDBJ databases">
        <authorList>
            <person name="Jaros S."/>
            <person name="Januszkiewicz K."/>
            <person name="Wedrychowicz H."/>
        </authorList>
    </citation>
    <scope>NUCLEOTIDE SEQUENCE [LARGE SCALE GENOMIC DNA]</scope>
    <source>
        <strain evidence="1 2">DSM 21758</strain>
    </source>
</reference>
<keyword evidence="2" id="KW-1185">Reference proteome</keyword>
<proteinExistence type="predicted"/>
<evidence type="ECO:0000313" key="1">
    <source>
        <dbReference type="EMBL" id="SHJ93190.1"/>
    </source>
</evidence>
<dbReference type="Proteomes" id="UP000184310">
    <property type="component" value="Unassembled WGS sequence"/>
</dbReference>
<sequence length="127" mass="14689">MTNISNYQYNHYNNKMKIVINTFYKVCYLLWQPEAICTGTLAGYNAVRQGLGMPSLILPRSIAVGDIIGYANDKVASREGRKTRYTFAGSEYFKRMKDKNLYTIDIEEINKRINQLNLDNIFNISLM</sequence>
<name>A0A1M6NBT2_9CLOT</name>
<dbReference type="EMBL" id="FQZB01000012">
    <property type="protein sequence ID" value="SHJ93190.1"/>
    <property type="molecule type" value="Genomic_DNA"/>
</dbReference>
<organism evidence="1 2">
    <name type="scientific">Clostridium cavendishii DSM 21758</name>
    <dbReference type="NCBI Taxonomy" id="1121302"/>
    <lineage>
        <taxon>Bacteria</taxon>
        <taxon>Bacillati</taxon>
        <taxon>Bacillota</taxon>
        <taxon>Clostridia</taxon>
        <taxon>Eubacteriales</taxon>
        <taxon>Clostridiaceae</taxon>
        <taxon>Clostridium</taxon>
    </lineage>
</organism>
<dbReference type="STRING" id="1121302.SAMN02745163_02858"/>
<accession>A0A1M6NBT2</accession>